<evidence type="ECO:0000256" key="6">
    <source>
        <dbReference type="ARBA" id="ARBA00022833"/>
    </source>
</evidence>
<keyword evidence="8" id="KW-1015">Disulfide bond</keyword>
<dbReference type="Gene3D" id="3.40.390.10">
    <property type="entry name" value="Collagenase (Catalytic Domain)"/>
    <property type="match status" value="1"/>
</dbReference>
<evidence type="ECO:0000256" key="3">
    <source>
        <dbReference type="ARBA" id="ARBA00022723"/>
    </source>
</evidence>
<evidence type="ECO:0000313" key="12">
    <source>
        <dbReference type="Proteomes" id="UP001501442"/>
    </source>
</evidence>
<keyword evidence="3" id="KW-0479">Metal-binding</keyword>
<keyword evidence="7 11" id="KW-0482">Metalloprotease</keyword>
<keyword evidence="6" id="KW-0862">Zinc</keyword>
<evidence type="ECO:0000256" key="4">
    <source>
        <dbReference type="ARBA" id="ARBA00022729"/>
    </source>
</evidence>
<evidence type="ECO:0000256" key="8">
    <source>
        <dbReference type="ARBA" id="ARBA00023157"/>
    </source>
</evidence>
<dbReference type="CDD" id="cd04275">
    <property type="entry name" value="ZnMc_pappalysin_like"/>
    <property type="match status" value="1"/>
</dbReference>
<evidence type="ECO:0000256" key="2">
    <source>
        <dbReference type="ARBA" id="ARBA00022670"/>
    </source>
</evidence>
<dbReference type="PROSITE" id="PS51257">
    <property type="entry name" value="PROKAR_LIPOPROTEIN"/>
    <property type="match status" value="1"/>
</dbReference>
<dbReference type="SUPFAM" id="SSF55486">
    <property type="entry name" value="Metalloproteases ('zincins'), catalytic domain"/>
    <property type="match status" value="1"/>
</dbReference>
<comment type="caution">
    <text evidence="11">The sequence shown here is derived from an EMBL/GenBank/DDBJ whole genome shotgun (WGS) entry which is preliminary data.</text>
</comment>
<protein>
    <submittedName>
        <fullName evidence="11">Zinc metalloprotease</fullName>
    </submittedName>
</protein>
<dbReference type="PANTHER" id="PTHR47466:SF1">
    <property type="entry name" value="METALLOPROTEASE MEP1 (AFU_ORTHOLOGUE AFUA_1G07730)-RELATED"/>
    <property type="match status" value="1"/>
</dbReference>
<evidence type="ECO:0000313" key="11">
    <source>
        <dbReference type="EMBL" id="GAA4634999.1"/>
    </source>
</evidence>
<keyword evidence="12" id="KW-1185">Reference proteome</keyword>
<dbReference type="PANTHER" id="PTHR47466">
    <property type="match status" value="1"/>
</dbReference>
<keyword evidence="2" id="KW-0645">Protease</keyword>
<feature type="domain" description="Peptidase M43 pregnancy-associated plasma-A" evidence="10">
    <location>
        <begin position="232"/>
        <end position="316"/>
    </location>
</feature>
<dbReference type="EMBL" id="BAABHK010000014">
    <property type="protein sequence ID" value="GAA4634999.1"/>
    <property type="molecule type" value="Genomic_DNA"/>
</dbReference>
<dbReference type="GO" id="GO:0008237">
    <property type="term" value="F:metallopeptidase activity"/>
    <property type="evidence" value="ECO:0007669"/>
    <property type="project" value="UniProtKB-KW"/>
</dbReference>
<evidence type="ECO:0000259" key="10">
    <source>
        <dbReference type="Pfam" id="PF05572"/>
    </source>
</evidence>
<evidence type="ECO:0000256" key="5">
    <source>
        <dbReference type="ARBA" id="ARBA00022801"/>
    </source>
</evidence>
<evidence type="ECO:0000256" key="9">
    <source>
        <dbReference type="SAM" id="SignalP"/>
    </source>
</evidence>
<dbReference type="Pfam" id="PF05572">
    <property type="entry name" value="Peptidase_M43"/>
    <property type="match status" value="1"/>
</dbReference>
<gene>
    <name evidence="11" type="ORF">GCM10023196_078780</name>
</gene>
<keyword evidence="4 9" id="KW-0732">Signal</keyword>
<evidence type="ECO:0000256" key="7">
    <source>
        <dbReference type="ARBA" id="ARBA00023049"/>
    </source>
</evidence>
<dbReference type="InterPro" id="IPR024079">
    <property type="entry name" value="MetalloPept_cat_dom_sf"/>
</dbReference>
<sequence length="334" mass="35819">MRRRGLSCLFGVVLASCAAIPGSPRVQPAYGTAPSCARRTTAAQSERPADGDTLTPEQIGAMLRDFAARLRARYGTTDERALAAARRIPSRIVVPLRFHVLTDGQGGRLSRAAVEQQVAVLNAAYGGRLAGAARATTRGVQAADTGVSFRLDAVDMTTNVQWFQRPHDHRAEIEAALARGGLGTLNLYTAAVGFDMLGFSTFPQWARDRPGQGGVVVDYRSLPGGSFPHFNRGLTAVHEIGHWLGLFHTFENGCQPPGDGVDDTPYEAMPTIGCPVSKDTCPAPGTDPVHNIMDYGFDSCMWEFTPGQGRRIRAMLAVYRIGLAAPSAVQAPNR</sequence>
<dbReference type="RefSeq" id="WP_345437966.1">
    <property type="nucleotide sequence ID" value="NZ_BAABHK010000014.1"/>
</dbReference>
<evidence type="ECO:0000256" key="1">
    <source>
        <dbReference type="ARBA" id="ARBA00008721"/>
    </source>
</evidence>
<accession>A0ABP8UPN3</accession>
<name>A0ABP8UPN3_9ACTN</name>
<comment type="similarity">
    <text evidence="1">Belongs to the peptidase M43B family.</text>
</comment>
<proteinExistence type="inferred from homology"/>
<keyword evidence="5" id="KW-0378">Hydrolase</keyword>
<feature type="signal peptide" evidence="9">
    <location>
        <begin position="1"/>
        <end position="18"/>
    </location>
</feature>
<feature type="chain" id="PRO_5046298444" evidence="9">
    <location>
        <begin position="19"/>
        <end position="334"/>
    </location>
</feature>
<dbReference type="Proteomes" id="UP001501442">
    <property type="component" value="Unassembled WGS sequence"/>
</dbReference>
<organism evidence="11 12">
    <name type="scientific">Actinoallomurus vinaceus</name>
    <dbReference type="NCBI Taxonomy" id="1080074"/>
    <lineage>
        <taxon>Bacteria</taxon>
        <taxon>Bacillati</taxon>
        <taxon>Actinomycetota</taxon>
        <taxon>Actinomycetes</taxon>
        <taxon>Streptosporangiales</taxon>
        <taxon>Thermomonosporaceae</taxon>
        <taxon>Actinoallomurus</taxon>
    </lineage>
</organism>
<reference evidence="12" key="1">
    <citation type="journal article" date="2019" name="Int. J. Syst. Evol. Microbiol.">
        <title>The Global Catalogue of Microorganisms (GCM) 10K type strain sequencing project: providing services to taxonomists for standard genome sequencing and annotation.</title>
        <authorList>
            <consortium name="The Broad Institute Genomics Platform"/>
            <consortium name="The Broad Institute Genome Sequencing Center for Infectious Disease"/>
            <person name="Wu L."/>
            <person name="Ma J."/>
        </authorList>
    </citation>
    <scope>NUCLEOTIDE SEQUENCE [LARGE SCALE GENOMIC DNA]</scope>
    <source>
        <strain evidence="12">JCM 17939</strain>
    </source>
</reference>
<dbReference type="InterPro" id="IPR008754">
    <property type="entry name" value="Peptidase_M43"/>
</dbReference>